<proteinExistence type="predicted"/>
<evidence type="ECO:0000313" key="2">
    <source>
        <dbReference type="EMBL" id="CAI9561009.1"/>
    </source>
</evidence>
<accession>A0ABN9CLL9</accession>
<dbReference type="EMBL" id="CATNWA010011023">
    <property type="protein sequence ID" value="CAI9561009.1"/>
    <property type="molecule type" value="Genomic_DNA"/>
</dbReference>
<protein>
    <submittedName>
        <fullName evidence="2">Uncharacterized protein</fullName>
    </submittedName>
</protein>
<evidence type="ECO:0000256" key="1">
    <source>
        <dbReference type="SAM" id="MobiDB-lite"/>
    </source>
</evidence>
<feature type="compositionally biased region" description="Polar residues" evidence="1">
    <location>
        <begin position="26"/>
        <end position="37"/>
    </location>
</feature>
<name>A0ABN9CLL9_9NEOB</name>
<dbReference type="Proteomes" id="UP001162483">
    <property type="component" value="Unassembled WGS sequence"/>
</dbReference>
<evidence type="ECO:0000313" key="3">
    <source>
        <dbReference type="Proteomes" id="UP001162483"/>
    </source>
</evidence>
<feature type="region of interest" description="Disordered" evidence="1">
    <location>
        <begin position="1"/>
        <end position="37"/>
    </location>
</feature>
<organism evidence="2 3">
    <name type="scientific">Staurois parvus</name>
    <dbReference type="NCBI Taxonomy" id="386267"/>
    <lineage>
        <taxon>Eukaryota</taxon>
        <taxon>Metazoa</taxon>
        <taxon>Chordata</taxon>
        <taxon>Craniata</taxon>
        <taxon>Vertebrata</taxon>
        <taxon>Euteleostomi</taxon>
        <taxon>Amphibia</taxon>
        <taxon>Batrachia</taxon>
        <taxon>Anura</taxon>
        <taxon>Neobatrachia</taxon>
        <taxon>Ranoidea</taxon>
        <taxon>Ranidae</taxon>
        <taxon>Staurois</taxon>
    </lineage>
</organism>
<comment type="caution">
    <text evidence="2">The sequence shown here is derived from an EMBL/GenBank/DDBJ whole genome shotgun (WGS) entry which is preliminary data.</text>
</comment>
<gene>
    <name evidence="2" type="ORF">SPARVUS_LOCUS5366499</name>
</gene>
<keyword evidence="3" id="KW-1185">Reference proteome</keyword>
<reference evidence="2" key="1">
    <citation type="submission" date="2023-05" db="EMBL/GenBank/DDBJ databases">
        <authorList>
            <person name="Stuckert A."/>
        </authorList>
    </citation>
    <scope>NUCLEOTIDE SEQUENCE</scope>
</reference>
<sequence>MIPYCPGDPMSCQSAPGPNTEPWGTPLTTRPQSMRAP</sequence>